<dbReference type="Proteomes" id="UP000694680">
    <property type="component" value="Chromosome 3"/>
</dbReference>
<dbReference type="PANTHER" id="PTHR12113">
    <property type="entry name" value="DICKKOPF3-LIKE 3"/>
    <property type="match status" value="1"/>
</dbReference>
<proteinExistence type="predicted"/>
<dbReference type="InterPro" id="IPR039863">
    <property type="entry name" value="DKK1-4"/>
</dbReference>
<dbReference type="Gene3D" id="2.10.80.10">
    <property type="entry name" value="Lipase, subunit A"/>
    <property type="match status" value="1"/>
</dbReference>
<evidence type="ECO:0000256" key="3">
    <source>
        <dbReference type="ARBA" id="ARBA00022729"/>
    </source>
</evidence>
<keyword evidence="2" id="KW-0964">Secreted</keyword>
<evidence type="ECO:0000313" key="4">
    <source>
        <dbReference type="Ensembl" id="ENSGWIP00000036976.1"/>
    </source>
</evidence>
<protein>
    <recommendedName>
        <fullName evidence="6">Dickkopf N-terminal cysteine-rich domain-containing protein</fullName>
    </recommendedName>
</protein>
<dbReference type="GO" id="GO:0005615">
    <property type="term" value="C:extracellular space"/>
    <property type="evidence" value="ECO:0007669"/>
    <property type="project" value="TreeGrafter"/>
</dbReference>
<evidence type="ECO:0000256" key="2">
    <source>
        <dbReference type="ARBA" id="ARBA00022525"/>
    </source>
</evidence>
<evidence type="ECO:0000256" key="1">
    <source>
        <dbReference type="ARBA" id="ARBA00004613"/>
    </source>
</evidence>
<keyword evidence="5" id="KW-1185">Reference proteome</keyword>
<dbReference type="GO" id="GO:0048019">
    <property type="term" value="F:receptor antagonist activity"/>
    <property type="evidence" value="ECO:0007669"/>
    <property type="project" value="TreeGrafter"/>
</dbReference>
<accession>A0A8C5GYD3</accession>
<organism evidence="4 5">
    <name type="scientific">Gouania willdenowi</name>
    <name type="common">Blunt-snouted clingfish</name>
    <name type="synonym">Lepadogaster willdenowi</name>
    <dbReference type="NCBI Taxonomy" id="441366"/>
    <lineage>
        <taxon>Eukaryota</taxon>
        <taxon>Metazoa</taxon>
        <taxon>Chordata</taxon>
        <taxon>Craniata</taxon>
        <taxon>Vertebrata</taxon>
        <taxon>Euteleostomi</taxon>
        <taxon>Actinopterygii</taxon>
        <taxon>Neopterygii</taxon>
        <taxon>Teleostei</taxon>
        <taxon>Neoteleostei</taxon>
        <taxon>Acanthomorphata</taxon>
        <taxon>Ovalentaria</taxon>
        <taxon>Blenniimorphae</taxon>
        <taxon>Blenniiformes</taxon>
        <taxon>Gobiesocoidei</taxon>
        <taxon>Gobiesocidae</taxon>
        <taxon>Gobiesocinae</taxon>
        <taxon>Gouania</taxon>
    </lineage>
</organism>
<dbReference type="AlphaFoldDB" id="A0A8C5GYD3"/>
<evidence type="ECO:0008006" key="6">
    <source>
        <dbReference type="Google" id="ProtNLM"/>
    </source>
</evidence>
<dbReference type="PANTHER" id="PTHR12113:SF8">
    <property type="entry name" value="DICKKOPF-RELATED PROTEIN 3"/>
    <property type="match status" value="1"/>
</dbReference>
<dbReference type="GO" id="GO:0039706">
    <property type="term" value="F:co-receptor binding"/>
    <property type="evidence" value="ECO:0007669"/>
    <property type="project" value="TreeGrafter"/>
</dbReference>
<reference evidence="4" key="1">
    <citation type="submission" date="2020-06" db="EMBL/GenBank/DDBJ databases">
        <authorList>
            <consortium name="Wellcome Sanger Institute Data Sharing"/>
        </authorList>
    </citation>
    <scope>NUCLEOTIDE SEQUENCE [LARGE SCALE GENOMIC DNA]</scope>
</reference>
<reference evidence="4" key="3">
    <citation type="submission" date="2025-09" db="UniProtKB">
        <authorList>
            <consortium name="Ensembl"/>
        </authorList>
    </citation>
    <scope>IDENTIFICATION</scope>
</reference>
<keyword evidence="3" id="KW-0732">Signal</keyword>
<dbReference type="GO" id="GO:0090090">
    <property type="term" value="P:negative regulation of canonical Wnt signaling pathway"/>
    <property type="evidence" value="ECO:0007669"/>
    <property type="project" value="TreeGrafter"/>
</dbReference>
<evidence type="ECO:0000313" key="5">
    <source>
        <dbReference type="Proteomes" id="UP000694680"/>
    </source>
</evidence>
<sequence length="129" mass="14308">MLCVKDEECCDEQLCVWGQCTQNATKGEAGNTCHLQTDCNPELCCALHPALRFPVCSAKPIEREHCFGGSNHLMALLYSDTKNEGPRKHCPCAGNLHHPTISFSPDGGPCASKERTRVKSSWRTLYTQR</sequence>
<dbReference type="Ensembl" id="ENSGWIT00000040275.1">
    <property type="protein sequence ID" value="ENSGWIP00000036976.1"/>
    <property type="gene ID" value="ENSGWIG00000019008.1"/>
</dbReference>
<reference evidence="4" key="2">
    <citation type="submission" date="2025-08" db="UniProtKB">
        <authorList>
            <consortium name="Ensembl"/>
        </authorList>
    </citation>
    <scope>IDENTIFICATION</scope>
</reference>
<comment type="subcellular location">
    <subcellularLocation>
        <location evidence="1">Secreted</location>
    </subcellularLocation>
</comment>
<name>A0A8C5GYD3_GOUWI</name>